<dbReference type="SMART" id="SM00283">
    <property type="entry name" value="MA"/>
    <property type="match status" value="1"/>
</dbReference>
<dbReference type="PANTHER" id="PTHR32089:SF112">
    <property type="entry name" value="LYSOZYME-LIKE PROTEIN-RELATED"/>
    <property type="match status" value="1"/>
</dbReference>
<evidence type="ECO:0000256" key="4">
    <source>
        <dbReference type="ARBA" id="ARBA00022692"/>
    </source>
</evidence>
<dbReference type="PROSITE" id="PS50111">
    <property type="entry name" value="CHEMOTAXIS_TRANSDUC_2"/>
    <property type="match status" value="1"/>
</dbReference>
<evidence type="ECO:0000259" key="11">
    <source>
        <dbReference type="PROSITE" id="PS50111"/>
    </source>
</evidence>
<evidence type="ECO:0000256" key="2">
    <source>
        <dbReference type="ARBA" id="ARBA00022475"/>
    </source>
</evidence>
<dbReference type="PATRIC" id="fig|907348.3.peg.2878"/>
<sequence>MKAKKTETTKRRTSLITVLLASICFTISFFNFFQTFFVARNARLSIEENSTENYMETVAGYARSIEKDIESIMNSLDYYVNADIIAEGDFDYAGKWISEHGNVRNPVFDYVMLIDASGISYNDNGTRTNVSERDYFKEVVFNGKESFIDNPVLSKTTGEYVVHFSRAVKAGGKRLAVVGVVTLNNITKEINEIQFGTGAYGWLMTSDGTVMAHKISDFIMKKNFIAAAENDAELSQIAARMTKGESGWGTIKRGISEFDLVCFRPISGTPWSFAISIPADMIYKLISKIRSQMMICGCLTVLFTIIITGFLINRLIKPLNRVNEGMSAIAQGDADLTRRINISLNNEIGAVVEGFNNFAAKMQAIISDVKNSKNMLSEAGTNMGMAAHDTSSSISQIIAQIKEMHEKIRTQVQSVEQTAGAVNEIAASIESLENMIQDQSAGVTQASAAVEQMIGNITSVNQNVDKMADSFSSLQRNTQSGIEKQRAVDEQIKKIEQQSTMLQEANTAISSIAEQTNLLAMNAAIEAAHAGEAGKGFAVVADEIRKLSETSSAQSRTIGEQLGKIQSSIETVVQASADSSDAFGAVSQQIANTDQLVTQIKCAMEEQQQGSLQITEALHSMNDSTSEVRNAAGKMNDGNKVILQEIGKLQSSTSEMSGNMDEMGAGARKINETGSALSAISAQVQDSIEKIGKQIDQFKV</sequence>
<evidence type="ECO:0000313" key="14">
    <source>
        <dbReference type="Proteomes" id="UP000003571"/>
    </source>
</evidence>
<evidence type="ECO:0000256" key="5">
    <source>
        <dbReference type="ARBA" id="ARBA00022989"/>
    </source>
</evidence>
<keyword evidence="2" id="KW-1003">Cell membrane</keyword>
<dbReference type="Gene3D" id="3.30.450.20">
    <property type="entry name" value="PAS domain"/>
    <property type="match status" value="1"/>
</dbReference>
<dbReference type="Pfam" id="PF00672">
    <property type="entry name" value="HAMP"/>
    <property type="match status" value="1"/>
</dbReference>
<keyword evidence="3" id="KW-0145">Chemotaxis</keyword>
<name>H7EPH7_9SPIR</name>
<keyword evidence="7 9" id="KW-0807">Transducer</keyword>
<dbReference type="eggNOG" id="COG0840">
    <property type="taxonomic scope" value="Bacteria"/>
</dbReference>
<dbReference type="SUPFAM" id="SSF103190">
    <property type="entry name" value="Sensory domain-like"/>
    <property type="match status" value="1"/>
</dbReference>
<protein>
    <submittedName>
        <fullName evidence="13">Methyl-accepting chemotaxis sensory transducer with Cache sensor</fullName>
    </submittedName>
</protein>
<feature type="transmembrane region" description="Helical" evidence="10">
    <location>
        <begin position="292"/>
        <end position="312"/>
    </location>
</feature>
<keyword evidence="4 10" id="KW-0812">Transmembrane</keyword>
<keyword evidence="14" id="KW-1185">Reference proteome</keyword>
<dbReference type="Proteomes" id="UP000003571">
    <property type="component" value="Unassembled WGS sequence"/>
</dbReference>
<dbReference type="SMART" id="SM00304">
    <property type="entry name" value="HAMP"/>
    <property type="match status" value="1"/>
</dbReference>
<dbReference type="GO" id="GO:0005886">
    <property type="term" value="C:plasma membrane"/>
    <property type="evidence" value="ECO:0007669"/>
    <property type="project" value="UniProtKB-SubCell"/>
</dbReference>
<dbReference type="STRING" id="907348.TresaDRAFT_0472"/>
<dbReference type="RefSeq" id="WP_002706545.1">
    <property type="nucleotide sequence ID" value="NZ_AGRW01000055.1"/>
</dbReference>
<dbReference type="OrthoDB" id="369343at2"/>
<reference evidence="13 14" key="1">
    <citation type="submission" date="2011-09" db="EMBL/GenBank/DDBJ databases">
        <title>The draft genome of Treponema saccharophilum DSM 2985.</title>
        <authorList>
            <consortium name="US DOE Joint Genome Institute (JGI-PGF)"/>
            <person name="Lucas S."/>
            <person name="Copeland A."/>
            <person name="Lapidus A."/>
            <person name="Glavina del Rio T."/>
            <person name="Dalin E."/>
            <person name="Tice H."/>
            <person name="Bruce D."/>
            <person name="Goodwin L."/>
            <person name="Pitluck S."/>
            <person name="Peters L."/>
            <person name="Kyrpides N."/>
            <person name="Mavromatis K."/>
            <person name="Ivanova N."/>
            <person name="Markowitz V."/>
            <person name="Cheng J.-F."/>
            <person name="Hugenholtz P."/>
            <person name="Woyke T."/>
            <person name="Wu D."/>
            <person name="Gronow S."/>
            <person name="Wellnitz S."/>
            <person name="Brambilla E."/>
            <person name="Klenk H.-P."/>
            <person name="Eisen J.A."/>
        </authorList>
    </citation>
    <scope>NUCLEOTIDE SEQUENCE [LARGE SCALE GENOMIC DNA]</scope>
    <source>
        <strain evidence="13 14">DSM 2985</strain>
    </source>
</reference>
<dbReference type="InterPro" id="IPR033479">
    <property type="entry name" value="dCache_1"/>
</dbReference>
<feature type="domain" description="HAMP" evidence="12">
    <location>
        <begin position="313"/>
        <end position="367"/>
    </location>
</feature>
<dbReference type="PROSITE" id="PS50885">
    <property type="entry name" value="HAMP"/>
    <property type="match status" value="1"/>
</dbReference>
<evidence type="ECO:0000313" key="13">
    <source>
        <dbReference type="EMBL" id="EIC00378.1"/>
    </source>
</evidence>
<dbReference type="EMBL" id="AGRW01000055">
    <property type="protein sequence ID" value="EIC00378.1"/>
    <property type="molecule type" value="Genomic_DNA"/>
</dbReference>
<dbReference type="GO" id="GO:0007165">
    <property type="term" value="P:signal transduction"/>
    <property type="evidence" value="ECO:0007669"/>
    <property type="project" value="UniProtKB-KW"/>
</dbReference>
<proteinExistence type="inferred from homology"/>
<organism evidence="13 14">
    <name type="scientific">Treponema saccharophilum DSM 2985</name>
    <dbReference type="NCBI Taxonomy" id="907348"/>
    <lineage>
        <taxon>Bacteria</taxon>
        <taxon>Pseudomonadati</taxon>
        <taxon>Spirochaetota</taxon>
        <taxon>Spirochaetia</taxon>
        <taxon>Spirochaetales</taxon>
        <taxon>Treponemataceae</taxon>
        <taxon>Treponema</taxon>
    </lineage>
</organism>
<evidence type="ECO:0000256" key="1">
    <source>
        <dbReference type="ARBA" id="ARBA00004651"/>
    </source>
</evidence>
<dbReference type="CDD" id="cd12914">
    <property type="entry name" value="PDC1_DGC_like"/>
    <property type="match status" value="1"/>
</dbReference>
<dbReference type="Pfam" id="PF00015">
    <property type="entry name" value="MCPsignal"/>
    <property type="match status" value="1"/>
</dbReference>
<dbReference type="Pfam" id="PF02743">
    <property type="entry name" value="dCache_1"/>
    <property type="match status" value="1"/>
</dbReference>
<comment type="subcellular location">
    <subcellularLocation>
        <location evidence="1">Cell membrane</location>
        <topology evidence="1">Multi-pass membrane protein</topology>
    </subcellularLocation>
</comment>
<evidence type="ECO:0000256" key="3">
    <source>
        <dbReference type="ARBA" id="ARBA00022500"/>
    </source>
</evidence>
<keyword evidence="5 10" id="KW-1133">Transmembrane helix</keyword>
<feature type="transmembrane region" description="Helical" evidence="10">
    <location>
        <begin position="12"/>
        <end position="33"/>
    </location>
</feature>
<dbReference type="CDD" id="cd12912">
    <property type="entry name" value="PDC2_MCP_like"/>
    <property type="match status" value="1"/>
</dbReference>
<dbReference type="InterPro" id="IPR003660">
    <property type="entry name" value="HAMP_dom"/>
</dbReference>
<evidence type="ECO:0000259" key="12">
    <source>
        <dbReference type="PROSITE" id="PS50885"/>
    </source>
</evidence>
<dbReference type="GO" id="GO:0006935">
    <property type="term" value="P:chemotaxis"/>
    <property type="evidence" value="ECO:0007669"/>
    <property type="project" value="UniProtKB-KW"/>
</dbReference>
<dbReference type="PANTHER" id="PTHR32089">
    <property type="entry name" value="METHYL-ACCEPTING CHEMOTAXIS PROTEIN MCPB"/>
    <property type="match status" value="1"/>
</dbReference>
<dbReference type="Gene3D" id="6.10.340.10">
    <property type="match status" value="1"/>
</dbReference>
<comment type="similarity">
    <text evidence="8">Belongs to the methyl-accepting chemotaxis (MCP) protein family.</text>
</comment>
<keyword evidence="6 10" id="KW-0472">Membrane</keyword>
<dbReference type="CDD" id="cd06225">
    <property type="entry name" value="HAMP"/>
    <property type="match status" value="1"/>
</dbReference>
<feature type="domain" description="Methyl-accepting transducer" evidence="11">
    <location>
        <begin position="414"/>
        <end position="636"/>
    </location>
</feature>
<dbReference type="Gene3D" id="1.10.287.950">
    <property type="entry name" value="Methyl-accepting chemotaxis protein"/>
    <property type="match status" value="1"/>
</dbReference>
<evidence type="ECO:0000256" key="6">
    <source>
        <dbReference type="ARBA" id="ARBA00023136"/>
    </source>
</evidence>
<evidence type="ECO:0000256" key="9">
    <source>
        <dbReference type="PROSITE-ProRule" id="PRU00284"/>
    </source>
</evidence>
<evidence type="ECO:0000256" key="8">
    <source>
        <dbReference type="ARBA" id="ARBA00029447"/>
    </source>
</evidence>
<accession>H7EPH7</accession>
<evidence type="ECO:0000256" key="7">
    <source>
        <dbReference type="ARBA" id="ARBA00023224"/>
    </source>
</evidence>
<comment type="caution">
    <text evidence="13">The sequence shown here is derived from an EMBL/GenBank/DDBJ whole genome shotgun (WGS) entry which is preliminary data.</text>
</comment>
<evidence type="ECO:0000256" key="10">
    <source>
        <dbReference type="SAM" id="Phobius"/>
    </source>
</evidence>
<dbReference type="AlphaFoldDB" id="H7EPH7"/>
<dbReference type="SUPFAM" id="SSF58104">
    <property type="entry name" value="Methyl-accepting chemotaxis protein (MCP) signaling domain"/>
    <property type="match status" value="2"/>
</dbReference>
<dbReference type="InterPro" id="IPR004089">
    <property type="entry name" value="MCPsignal_dom"/>
</dbReference>
<gene>
    <name evidence="13" type="ORF">TresaDRAFT_0472</name>
</gene>
<dbReference type="InterPro" id="IPR029151">
    <property type="entry name" value="Sensor-like_sf"/>
</dbReference>